<dbReference type="AlphaFoldDB" id="A0A0M2NTX7"/>
<dbReference type="EMBL" id="LAKJ01000018">
    <property type="protein sequence ID" value="KKI63181.1"/>
    <property type="molecule type" value="Genomic_DNA"/>
</dbReference>
<reference evidence="1 2" key="1">
    <citation type="submission" date="2015-03" db="EMBL/GenBank/DDBJ databases">
        <title>Genome Assembly of Staphylococcus cohnii subsp. cohnii strain G22B2.</title>
        <authorList>
            <person name="Nair G."/>
            <person name="Kaur G."/>
            <person name="Khatri I."/>
            <person name="Singh N.K."/>
            <person name="Sathyabama S."/>
            <person name="Maurya S.K."/>
            <person name="Subramanian S."/>
            <person name="Agrewala J.N."/>
            <person name="Mayilraj S."/>
        </authorList>
    </citation>
    <scope>NUCLEOTIDE SEQUENCE [LARGE SCALE GENOMIC DNA]</scope>
    <source>
        <strain evidence="1 2">G22B2</strain>
    </source>
</reference>
<evidence type="ECO:0000313" key="2">
    <source>
        <dbReference type="Proteomes" id="UP000034455"/>
    </source>
</evidence>
<organism evidence="1 2">
    <name type="scientific">Staphylococcus cohnii subsp. cohnii</name>
    <dbReference type="NCBI Taxonomy" id="74704"/>
    <lineage>
        <taxon>Bacteria</taxon>
        <taxon>Bacillati</taxon>
        <taxon>Bacillota</taxon>
        <taxon>Bacilli</taxon>
        <taxon>Bacillales</taxon>
        <taxon>Staphylococcaceae</taxon>
        <taxon>Staphylococcus</taxon>
        <taxon>Staphylococcus cohnii species complex</taxon>
    </lineage>
</organism>
<name>A0A0M2NTX7_STACC</name>
<dbReference type="Proteomes" id="UP000034455">
    <property type="component" value="Unassembled WGS sequence"/>
</dbReference>
<dbReference type="PATRIC" id="fig|74704.6.peg.1067"/>
<dbReference type="RefSeq" id="WP_046467798.1">
    <property type="nucleotide sequence ID" value="NZ_LAKJ01000018.1"/>
</dbReference>
<proteinExistence type="predicted"/>
<sequence length="134" mass="15995">MDDITMKIYQAIIDNKEIMEHVPKNNIKFFDYPNAQEIKDVVIVIDPLDTPKPSDFGDNDNLTYEYFYQIDVFVKQKQSVNGRVLSDRLVFLLQRMMWEVLGFGETSSMKPEYIKEFNIYRQAKRFEGKQYFNL</sequence>
<comment type="caution">
    <text evidence="1">The sequence shown here is derived from an EMBL/GenBank/DDBJ whole genome shotgun (WGS) entry which is preliminary data.</text>
</comment>
<gene>
    <name evidence="1" type="ORF">UF66_1037</name>
</gene>
<protein>
    <submittedName>
        <fullName evidence="1">Uncharacterized protein</fullName>
    </submittedName>
</protein>
<accession>A0A0M2NTX7</accession>
<evidence type="ECO:0000313" key="1">
    <source>
        <dbReference type="EMBL" id="KKI63181.1"/>
    </source>
</evidence>